<name>A0AAV5WUP2_9BILA</name>
<organism evidence="2 3">
    <name type="scientific">Pristionchus fissidentatus</name>
    <dbReference type="NCBI Taxonomy" id="1538716"/>
    <lineage>
        <taxon>Eukaryota</taxon>
        <taxon>Metazoa</taxon>
        <taxon>Ecdysozoa</taxon>
        <taxon>Nematoda</taxon>
        <taxon>Chromadorea</taxon>
        <taxon>Rhabditida</taxon>
        <taxon>Rhabditina</taxon>
        <taxon>Diplogasteromorpha</taxon>
        <taxon>Diplogasteroidea</taxon>
        <taxon>Neodiplogasteridae</taxon>
        <taxon>Pristionchus</taxon>
    </lineage>
</organism>
<feature type="non-terminal residue" evidence="2">
    <location>
        <position position="93"/>
    </location>
</feature>
<dbReference type="EMBL" id="BTSY01000006">
    <property type="protein sequence ID" value="GMT34409.1"/>
    <property type="molecule type" value="Genomic_DNA"/>
</dbReference>
<dbReference type="AlphaFoldDB" id="A0AAV5WUP2"/>
<feature type="non-terminal residue" evidence="2">
    <location>
        <position position="1"/>
    </location>
</feature>
<evidence type="ECO:0000256" key="1">
    <source>
        <dbReference type="SAM" id="MobiDB-lite"/>
    </source>
</evidence>
<sequence>GAGDYRSDSEESEVEEEEEESDEEDEMSSPPLAMRSTSAERRSLAMSDLLPKMSGGEEHGEEEISSIFGSYYHQSSVLGSKMSTPQLLSARDR</sequence>
<dbReference type="Proteomes" id="UP001432322">
    <property type="component" value="Unassembled WGS sequence"/>
</dbReference>
<reference evidence="2" key="1">
    <citation type="submission" date="2023-10" db="EMBL/GenBank/DDBJ databases">
        <title>Genome assembly of Pristionchus species.</title>
        <authorList>
            <person name="Yoshida K."/>
            <person name="Sommer R.J."/>
        </authorList>
    </citation>
    <scope>NUCLEOTIDE SEQUENCE</scope>
    <source>
        <strain evidence="2">RS5133</strain>
    </source>
</reference>
<gene>
    <name evidence="2" type="ORF">PFISCL1PPCAC_25706</name>
</gene>
<accession>A0AAV5WUP2</accession>
<evidence type="ECO:0000313" key="3">
    <source>
        <dbReference type="Proteomes" id="UP001432322"/>
    </source>
</evidence>
<feature type="region of interest" description="Disordered" evidence="1">
    <location>
        <begin position="1"/>
        <end position="63"/>
    </location>
</feature>
<proteinExistence type="predicted"/>
<evidence type="ECO:0000313" key="2">
    <source>
        <dbReference type="EMBL" id="GMT34409.1"/>
    </source>
</evidence>
<comment type="caution">
    <text evidence="2">The sequence shown here is derived from an EMBL/GenBank/DDBJ whole genome shotgun (WGS) entry which is preliminary data.</text>
</comment>
<keyword evidence="3" id="KW-1185">Reference proteome</keyword>
<feature type="compositionally biased region" description="Acidic residues" evidence="1">
    <location>
        <begin position="10"/>
        <end position="27"/>
    </location>
</feature>
<protein>
    <submittedName>
        <fullName evidence="2">Uncharacterized protein</fullName>
    </submittedName>
</protein>